<reference evidence="6 7" key="1">
    <citation type="submission" date="2019-07" db="EMBL/GenBank/DDBJ databases">
        <title>Whole genome shotgun sequence of Lactobacillus rapi NBRC 109618.</title>
        <authorList>
            <person name="Hosoyama A."/>
            <person name="Uohara A."/>
            <person name="Ohji S."/>
            <person name="Ichikawa N."/>
        </authorList>
    </citation>
    <scope>NUCLEOTIDE SEQUENCE [LARGE SCALE GENOMIC DNA]</scope>
    <source>
        <strain evidence="6 7">NBRC 109618</strain>
    </source>
</reference>
<feature type="domain" description="DUF5776" evidence="5">
    <location>
        <begin position="620"/>
        <end position="686"/>
    </location>
</feature>
<feature type="domain" description="DUF5776" evidence="5">
    <location>
        <begin position="692"/>
        <end position="759"/>
    </location>
</feature>
<dbReference type="Pfam" id="PF06458">
    <property type="entry name" value="MucBP"/>
    <property type="match status" value="1"/>
</dbReference>
<dbReference type="Proteomes" id="UP000321569">
    <property type="component" value="Unassembled WGS sequence"/>
</dbReference>
<dbReference type="STRING" id="1423795.FD12_GL001059"/>
<dbReference type="PROSITE" id="PS50007">
    <property type="entry name" value="PIPLC_X_DOMAIN"/>
    <property type="match status" value="1"/>
</dbReference>
<dbReference type="RefSeq" id="WP_056983338.1">
    <property type="nucleotide sequence ID" value="NZ_BKAM01000053.1"/>
</dbReference>
<dbReference type="Gene3D" id="2.60.120.200">
    <property type="match status" value="1"/>
</dbReference>
<proteinExistence type="predicted"/>
<dbReference type="Gene3D" id="3.10.20.320">
    <property type="entry name" value="Putative peptidoglycan bound protein (lpxtg motif)"/>
    <property type="match status" value="1"/>
</dbReference>
<evidence type="ECO:0000259" key="5">
    <source>
        <dbReference type="Pfam" id="PF19087"/>
    </source>
</evidence>
<evidence type="ECO:0000256" key="1">
    <source>
        <dbReference type="ARBA" id="ARBA00022737"/>
    </source>
</evidence>
<feature type="compositionally biased region" description="Polar residues" evidence="2">
    <location>
        <begin position="455"/>
        <end position="473"/>
    </location>
</feature>
<keyword evidence="1" id="KW-0677">Repeat</keyword>
<accession>A0A512PPK9</accession>
<feature type="domain" description="MucBP" evidence="3">
    <location>
        <begin position="423"/>
        <end position="491"/>
    </location>
</feature>
<dbReference type="AlphaFoldDB" id="A0A512PPK9"/>
<dbReference type="EMBL" id="BKAM01000053">
    <property type="protein sequence ID" value="GEP73138.1"/>
    <property type="molecule type" value="Genomic_DNA"/>
</dbReference>
<evidence type="ECO:0008006" key="8">
    <source>
        <dbReference type="Google" id="ProtNLM"/>
    </source>
</evidence>
<feature type="compositionally biased region" description="Low complexity" evidence="2">
    <location>
        <begin position="503"/>
        <end position="531"/>
    </location>
</feature>
<dbReference type="InterPro" id="IPR041558">
    <property type="entry name" value="MucBP_2"/>
</dbReference>
<protein>
    <recommendedName>
        <fullName evidence="8">DUF5776 domain-containing protein</fullName>
    </recommendedName>
</protein>
<dbReference type="Pfam" id="PF19087">
    <property type="entry name" value="DUF5776"/>
    <property type="match status" value="2"/>
</dbReference>
<feature type="domain" description="Mucin binding" evidence="4">
    <location>
        <begin position="330"/>
        <end position="388"/>
    </location>
</feature>
<dbReference type="InterPro" id="IPR044081">
    <property type="entry name" value="DUF5776"/>
</dbReference>
<evidence type="ECO:0000313" key="7">
    <source>
        <dbReference type="Proteomes" id="UP000321569"/>
    </source>
</evidence>
<evidence type="ECO:0000259" key="4">
    <source>
        <dbReference type="Pfam" id="PF17965"/>
    </source>
</evidence>
<feature type="region of interest" description="Disordered" evidence="2">
    <location>
        <begin position="494"/>
        <end position="533"/>
    </location>
</feature>
<dbReference type="Pfam" id="PF17965">
    <property type="entry name" value="MucBP_2"/>
    <property type="match status" value="1"/>
</dbReference>
<evidence type="ECO:0000313" key="6">
    <source>
        <dbReference type="EMBL" id="GEP73138.1"/>
    </source>
</evidence>
<sequence>MIKNKHGFKKTKREKGFQNRKQFIKKFSISLGVSAGILLAPAVLGAQGGSGPLVGNQITALADDDSGTLINVNKDNFNQYFTEPSGNNNTAKYDPNTGIINMVQDDSPKWTAQAGMSLLNGVIDMSKNFSMQGDIEITPGFGGTTYSDGVLFAFRPGDPTQIGNPGSGMGVGGIPNAFGVTLDTAYYAFDEAGRSEKDPGTPSNPYVSFFRNIERPDFTTHNAADILPTSDWVKHLLSDSNSPQGLSYNDFGNGKWIHFNISLKNKVMTYTFTTDAADGSRTYTATHDFSEQISDENPNMSLAISSGAQSSQANVNVKIDSLTFSAQGVVNVEYLDEDTNDKIADTQTLNGSLTDTATIDPTEIQTLKDKGYRLVKVEAPAGYNYDTATLPFGGTDAKSSIPFDDVLQQVKYYFKKDAATPMTVNVIHEDADNGNKVIGKTDTITGNFGDTKAVPSQSISGYTPASSNPTSFRLGTLDKDGTTQETIVLYYHKSTPATGGGSSSTTTQPTQPTNNQWAPTTSQTPATPTASDGTVAKKGEAVYSLKKIYMYKNNTFKKSERIASYAKKPRVNRPMFVVADYARSQQGKLRYVVRDVNHHSKTYGKQGVITANWSYVRPVYYQSSHKTLTVINPRGINEYKNKDLTGKVRNYKQGTQLKVKGFVNHNLTTRYLLSNGHYVTGNRKLVIAGKYKQPKQIKVKKSLYRYNDANFDKRINKIKRGTVLTVKKWDYSHQYSTSNFGAKRYQVAGGYVTANNKYVEVVK</sequence>
<organism evidence="6 7">
    <name type="scientific">Lentilactobacillus rapi</name>
    <dbReference type="NCBI Taxonomy" id="481723"/>
    <lineage>
        <taxon>Bacteria</taxon>
        <taxon>Bacillati</taxon>
        <taxon>Bacillota</taxon>
        <taxon>Bacilli</taxon>
        <taxon>Lactobacillales</taxon>
        <taxon>Lactobacillaceae</taxon>
        <taxon>Lentilactobacillus</taxon>
    </lineage>
</organism>
<comment type="caution">
    <text evidence="6">The sequence shown here is derived from an EMBL/GenBank/DDBJ whole genome shotgun (WGS) entry which is preliminary data.</text>
</comment>
<dbReference type="Pfam" id="PF18483">
    <property type="entry name" value="Lectin_L-type_dom"/>
    <property type="match status" value="1"/>
</dbReference>
<evidence type="ECO:0000259" key="3">
    <source>
        <dbReference type="Pfam" id="PF06458"/>
    </source>
</evidence>
<gene>
    <name evidence="6" type="ORF">LRA02_20060</name>
</gene>
<feature type="region of interest" description="Disordered" evidence="2">
    <location>
        <begin position="455"/>
        <end position="477"/>
    </location>
</feature>
<evidence type="ECO:0000256" key="2">
    <source>
        <dbReference type="SAM" id="MobiDB-lite"/>
    </source>
</evidence>
<name>A0A512PPK9_9LACO</name>
<dbReference type="InterPro" id="IPR009459">
    <property type="entry name" value="MucBP_dom"/>
</dbReference>